<protein>
    <submittedName>
        <fullName evidence="4">Flavodoxin family protein</fullName>
    </submittedName>
</protein>
<dbReference type="AlphaFoldDB" id="A0A7J0BLB3"/>
<dbReference type="InterPro" id="IPR051796">
    <property type="entry name" value="ISF_SsuE-like"/>
</dbReference>
<dbReference type="GO" id="GO:0016491">
    <property type="term" value="F:oxidoreductase activity"/>
    <property type="evidence" value="ECO:0007669"/>
    <property type="project" value="InterPro"/>
</dbReference>
<evidence type="ECO:0000313" key="5">
    <source>
        <dbReference type="Proteomes" id="UP000503840"/>
    </source>
</evidence>
<proteinExistence type="predicted"/>
<organism evidence="4 5">
    <name type="scientific">Desulfovibrio subterraneus</name>
    <dbReference type="NCBI Taxonomy" id="2718620"/>
    <lineage>
        <taxon>Bacteria</taxon>
        <taxon>Pseudomonadati</taxon>
        <taxon>Thermodesulfobacteriota</taxon>
        <taxon>Desulfovibrionia</taxon>
        <taxon>Desulfovibrionales</taxon>
        <taxon>Desulfovibrionaceae</taxon>
        <taxon>Desulfovibrio</taxon>
    </lineage>
</organism>
<dbReference type="Pfam" id="PF03358">
    <property type="entry name" value="FMN_red"/>
    <property type="match status" value="1"/>
</dbReference>
<dbReference type="PANTHER" id="PTHR43278">
    <property type="entry name" value="NAD(P)H-DEPENDENT FMN-CONTAINING OXIDOREDUCTASE YWQN-RELATED"/>
    <property type="match status" value="1"/>
</dbReference>
<evidence type="ECO:0000256" key="2">
    <source>
        <dbReference type="ARBA" id="ARBA00022643"/>
    </source>
</evidence>
<dbReference type="InterPro" id="IPR005025">
    <property type="entry name" value="FMN_Rdtase-like_dom"/>
</dbReference>
<evidence type="ECO:0000259" key="3">
    <source>
        <dbReference type="Pfam" id="PF03358"/>
    </source>
</evidence>
<comment type="caution">
    <text evidence="4">The sequence shown here is derived from an EMBL/GenBank/DDBJ whole genome shotgun (WGS) entry which is preliminary data.</text>
</comment>
<gene>
    <name evidence="4" type="ORF">DSM101010T_28620</name>
</gene>
<dbReference type="SUPFAM" id="SSF52218">
    <property type="entry name" value="Flavoproteins"/>
    <property type="match status" value="1"/>
</dbReference>
<feature type="domain" description="NADPH-dependent FMN reductase-like" evidence="3">
    <location>
        <begin position="4"/>
        <end position="136"/>
    </location>
</feature>
<name>A0A7J0BLB3_9BACT</name>
<accession>A0A7J0BLB3</accession>
<dbReference type="RefSeq" id="WP_174406086.1">
    <property type="nucleotide sequence ID" value="NZ_BLVO01000013.1"/>
</dbReference>
<dbReference type="Proteomes" id="UP000503840">
    <property type="component" value="Unassembled WGS sequence"/>
</dbReference>
<evidence type="ECO:0000256" key="1">
    <source>
        <dbReference type="ARBA" id="ARBA00022630"/>
    </source>
</evidence>
<keyword evidence="2" id="KW-0288">FMN</keyword>
<dbReference type="EMBL" id="BLVO01000013">
    <property type="protein sequence ID" value="GFM34497.1"/>
    <property type="molecule type" value="Genomic_DNA"/>
</dbReference>
<dbReference type="InterPro" id="IPR029039">
    <property type="entry name" value="Flavoprotein-like_sf"/>
</dbReference>
<keyword evidence="1" id="KW-0285">Flavoprotein</keyword>
<keyword evidence="5" id="KW-1185">Reference proteome</keyword>
<dbReference type="Gene3D" id="3.40.50.360">
    <property type="match status" value="1"/>
</dbReference>
<evidence type="ECO:0000313" key="4">
    <source>
        <dbReference type="EMBL" id="GFM34497.1"/>
    </source>
</evidence>
<reference evidence="4 5" key="1">
    <citation type="submission" date="2020-05" db="EMBL/GenBank/DDBJ databases">
        <title>Draft genome sequence of Desulfovibrio sp. strain HN2T.</title>
        <authorList>
            <person name="Ueno A."/>
            <person name="Tamazawa S."/>
            <person name="Tamamura S."/>
            <person name="Murakami T."/>
            <person name="Kiyama T."/>
            <person name="Inomata H."/>
            <person name="Amano Y."/>
            <person name="Miyakawa K."/>
            <person name="Tamaki H."/>
            <person name="Naganuma T."/>
            <person name="Kaneko K."/>
        </authorList>
    </citation>
    <scope>NUCLEOTIDE SEQUENCE [LARGE SCALE GENOMIC DNA]</scope>
    <source>
        <strain evidence="4 5">HN2</strain>
    </source>
</reference>
<dbReference type="PANTHER" id="PTHR43278:SF4">
    <property type="entry name" value="NAD(P)H-DEPENDENT FMN-CONTAINING OXIDOREDUCTASE YWQN-RELATED"/>
    <property type="match status" value="1"/>
</dbReference>
<sequence>MAKRIVFVHGSPRKNGNTRAVTALAMEAARQQGADVAEIDATTLKFKVAGCLGCQKCQQSDAFACVLGDQLADTVAILPEYDVIVLSTPLYWWSFTAQLKIFIDRMYCLSKFGEDDGVLSVLSGKKLALIATAGGPMEDNLELLESQWRNPAQMVGCSFDSCLFPDTVVPAGELVNDLAAAEKARSFGRRLAS</sequence>